<evidence type="ECO:0000313" key="4">
    <source>
        <dbReference type="Proteomes" id="UP000712600"/>
    </source>
</evidence>
<evidence type="ECO:0000259" key="2">
    <source>
        <dbReference type="Pfam" id="PF03732"/>
    </source>
</evidence>
<reference evidence="3" key="1">
    <citation type="submission" date="2019-12" db="EMBL/GenBank/DDBJ databases">
        <title>Genome sequencing and annotation of Brassica cretica.</title>
        <authorList>
            <person name="Studholme D.J."/>
            <person name="Sarris P."/>
        </authorList>
    </citation>
    <scope>NUCLEOTIDE SEQUENCE</scope>
    <source>
        <strain evidence="3">PFS-109/04</strain>
        <tissue evidence="3">Leaf</tissue>
    </source>
</reference>
<name>A0A8S9SDC6_BRACR</name>
<protein>
    <recommendedName>
        <fullName evidence="2">Retrotransposon gag domain-containing protein</fullName>
    </recommendedName>
</protein>
<dbReference type="PANTHER" id="PTHR33223">
    <property type="entry name" value="CCHC-TYPE DOMAIN-CONTAINING PROTEIN"/>
    <property type="match status" value="1"/>
</dbReference>
<organism evidence="3 4">
    <name type="scientific">Brassica cretica</name>
    <name type="common">Mustard</name>
    <dbReference type="NCBI Taxonomy" id="69181"/>
    <lineage>
        <taxon>Eukaryota</taxon>
        <taxon>Viridiplantae</taxon>
        <taxon>Streptophyta</taxon>
        <taxon>Embryophyta</taxon>
        <taxon>Tracheophyta</taxon>
        <taxon>Spermatophyta</taxon>
        <taxon>Magnoliopsida</taxon>
        <taxon>eudicotyledons</taxon>
        <taxon>Gunneridae</taxon>
        <taxon>Pentapetalae</taxon>
        <taxon>rosids</taxon>
        <taxon>malvids</taxon>
        <taxon>Brassicales</taxon>
        <taxon>Brassicaceae</taxon>
        <taxon>Brassiceae</taxon>
        <taxon>Brassica</taxon>
    </lineage>
</organism>
<gene>
    <name evidence="3" type="ORF">F2Q69_00029364</name>
</gene>
<proteinExistence type="predicted"/>
<feature type="domain" description="Retrotransposon gag" evidence="2">
    <location>
        <begin position="154"/>
        <end position="243"/>
    </location>
</feature>
<feature type="compositionally biased region" description="Basic and acidic residues" evidence="1">
    <location>
        <begin position="434"/>
        <end position="443"/>
    </location>
</feature>
<dbReference type="EMBL" id="QGKX02000088">
    <property type="protein sequence ID" value="KAF3589914.1"/>
    <property type="molecule type" value="Genomic_DNA"/>
</dbReference>
<accession>A0A8S9SDC6</accession>
<feature type="compositionally biased region" description="Acidic residues" evidence="1">
    <location>
        <begin position="415"/>
        <end position="433"/>
    </location>
</feature>
<dbReference type="PANTHER" id="PTHR33223:SF11">
    <property type="entry name" value="ELEMENT PROTEIN, PUTATIVE-RELATED"/>
    <property type="match status" value="1"/>
</dbReference>
<dbReference type="AlphaFoldDB" id="A0A8S9SDC6"/>
<dbReference type="Pfam" id="PF03732">
    <property type="entry name" value="Retrotrans_gag"/>
    <property type="match status" value="1"/>
</dbReference>
<dbReference type="InterPro" id="IPR005162">
    <property type="entry name" value="Retrotrans_gag_dom"/>
</dbReference>
<feature type="region of interest" description="Disordered" evidence="1">
    <location>
        <begin position="384"/>
        <end position="443"/>
    </location>
</feature>
<evidence type="ECO:0000313" key="3">
    <source>
        <dbReference type="EMBL" id="KAF3589914.1"/>
    </source>
</evidence>
<feature type="compositionally biased region" description="Basic and acidic residues" evidence="1">
    <location>
        <begin position="404"/>
        <end position="414"/>
    </location>
</feature>
<evidence type="ECO:0000256" key="1">
    <source>
        <dbReference type="SAM" id="MobiDB-lite"/>
    </source>
</evidence>
<sequence>MDFGRTSIDRAKAISVDDAHQTSIDNTPPEAGKYSLTNDANERVVLGKPKGQLSDANNQIISEQGTEIPVQIKSISERDNEWKLPLQDYLNPGRTYSNRSSIRVPKDDTKKFGISPEYLIMVRQNPFRGTVSERPHDHIEYLEELINDVYNRCKVFPFSLEEDARKWLDQIPIGSLTCWKEIRSAFINQFFDEAHYWDARRKISMFCQNPRESFRNVWERFQSYQLECPHHGYSEPQLINTFYGATGRSYEMMDVELGRKADPVDESPLLKIKKHLDSPHPALEGQNRFGIYQIDDNTLSELEQQIDFDRAKSRLNQAFTGNHKLATDLNGKIDIVSSCGKRNLPGWTDANPKCQVNAVLLRSGKHVIPRAIEINNTGKHAIVEETGESRSRPINLDDPNTESEIPRERGKPNTEEEAIELEEEEGEIEEDAEIDRQERTSVN</sequence>
<dbReference type="Proteomes" id="UP000712600">
    <property type="component" value="Unassembled WGS sequence"/>
</dbReference>
<comment type="caution">
    <text evidence="3">The sequence shown here is derived from an EMBL/GenBank/DDBJ whole genome shotgun (WGS) entry which is preliminary data.</text>
</comment>